<dbReference type="PANTHER" id="PTHR30246:SF1">
    <property type="entry name" value="2-DEHYDRO-3-DEOXY-6-PHOSPHOGALACTONATE ALDOLASE-RELATED"/>
    <property type="match status" value="1"/>
</dbReference>
<dbReference type="Gene3D" id="3.20.20.70">
    <property type="entry name" value="Aldolase class I"/>
    <property type="match status" value="1"/>
</dbReference>
<dbReference type="RefSeq" id="WP_183918228.1">
    <property type="nucleotide sequence ID" value="NZ_JBDJLH010000025.1"/>
</dbReference>
<dbReference type="EMBL" id="JBDJNQ010000029">
    <property type="protein sequence ID" value="MEN5380791.1"/>
    <property type="molecule type" value="Genomic_DNA"/>
</dbReference>
<organism evidence="6 7">
    <name type="scientific">Sphingobacterium kitahiroshimense</name>
    <dbReference type="NCBI Taxonomy" id="470446"/>
    <lineage>
        <taxon>Bacteria</taxon>
        <taxon>Pseudomonadati</taxon>
        <taxon>Bacteroidota</taxon>
        <taxon>Sphingobacteriia</taxon>
        <taxon>Sphingobacteriales</taxon>
        <taxon>Sphingobacteriaceae</taxon>
        <taxon>Sphingobacterium</taxon>
    </lineage>
</organism>
<dbReference type="Proteomes" id="UP001409291">
    <property type="component" value="Unassembled WGS sequence"/>
</dbReference>
<proteinExistence type="inferred from homology"/>
<evidence type="ECO:0000256" key="4">
    <source>
        <dbReference type="ARBA" id="ARBA00023239"/>
    </source>
</evidence>
<evidence type="ECO:0000313" key="7">
    <source>
        <dbReference type="Proteomes" id="UP001409291"/>
    </source>
</evidence>
<sequence length="215" mass="23801">MHTILSKIESSPIIPVYYHDDIDQCIAILTSCYNGGVRVFEFVNRGPEAHNNFKALLKYRDENFKDLKLGIGTIKTKQQALDFINIGAEFIVSPIVKAEIADVTLKNNILWIPGCMTPTEISVAEELGAPLVKLFPGDALGANFLKGIKPLFQSLKFMPTGGVSLDEENLLAWFQAGVSAVGMGSKLFNGPTESEENNYIENRLQKAFQYIESLK</sequence>
<dbReference type="PANTHER" id="PTHR30246">
    <property type="entry name" value="2-KETO-3-DEOXY-6-PHOSPHOGLUCONATE ALDOLASE"/>
    <property type="match status" value="1"/>
</dbReference>
<comment type="caution">
    <text evidence="6">The sequence shown here is derived from an EMBL/GenBank/DDBJ whole genome shotgun (WGS) entry which is preliminary data.</text>
</comment>
<comment type="pathway">
    <text evidence="1">Carbohydrate acid metabolism.</text>
</comment>
<protein>
    <submittedName>
        <fullName evidence="6">Bifunctional 4-hydroxy-2-oxoglutarate aldolase/2-dehydro-3-deoxy-phosphogluconate aldolase</fullName>
    </submittedName>
</protein>
<accession>A0ABV0C1F4</accession>
<evidence type="ECO:0000256" key="3">
    <source>
        <dbReference type="ARBA" id="ARBA00011233"/>
    </source>
</evidence>
<keyword evidence="7" id="KW-1185">Reference proteome</keyword>
<keyword evidence="5" id="KW-0119">Carbohydrate metabolism</keyword>
<reference evidence="6 7" key="1">
    <citation type="submission" date="2024-04" db="EMBL/GenBank/DDBJ databases">
        <title>WGS of bacteria from Torrens River.</title>
        <authorList>
            <person name="Wyrsch E.R."/>
            <person name="Drigo B."/>
        </authorList>
    </citation>
    <scope>NUCLEOTIDE SEQUENCE [LARGE SCALE GENOMIC DNA]</scope>
    <source>
        <strain evidence="6 7">TWI391</strain>
    </source>
</reference>
<dbReference type="InterPro" id="IPR000887">
    <property type="entry name" value="Aldlse_KDPG_KHG"/>
</dbReference>
<gene>
    <name evidence="6" type="ORF">ABE541_26245</name>
</gene>
<dbReference type="InterPro" id="IPR013785">
    <property type="entry name" value="Aldolase_TIM"/>
</dbReference>
<evidence type="ECO:0000313" key="6">
    <source>
        <dbReference type="EMBL" id="MEN5380791.1"/>
    </source>
</evidence>
<comment type="similarity">
    <text evidence="2">Belongs to the KHG/KDPG aldolase family.</text>
</comment>
<dbReference type="Pfam" id="PF01081">
    <property type="entry name" value="Aldolase"/>
    <property type="match status" value="1"/>
</dbReference>
<evidence type="ECO:0000256" key="5">
    <source>
        <dbReference type="ARBA" id="ARBA00023277"/>
    </source>
</evidence>
<evidence type="ECO:0000256" key="1">
    <source>
        <dbReference type="ARBA" id="ARBA00004761"/>
    </source>
</evidence>
<dbReference type="SUPFAM" id="SSF51569">
    <property type="entry name" value="Aldolase"/>
    <property type="match status" value="1"/>
</dbReference>
<keyword evidence="4" id="KW-0456">Lyase</keyword>
<name>A0ABV0C1F4_9SPHI</name>
<dbReference type="CDD" id="cd00452">
    <property type="entry name" value="KDPG_aldolase"/>
    <property type="match status" value="1"/>
</dbReference>
<comment type="subunit">
    <text evidence="3">Homotrimer.</text>
</comment>
<evidence type="ECO:0000256" key="2">
    <source>
        <dbReference type="ARBA" id="ARBA00006906"/>
    </source>
</evidence>